<dbReference type="Pfam" id="PF00535">
    <property type="entry name" value="Glycos_transf_2"/>
    <property type="match status" value="1"/>
</dbReference>
<accession>A0ABU6MWC9</accession>
<comment type="caution">
    <text evidence="4">The sequence shown here is derived from an EMBL/GenBank/DDBJ whole genome shotgun (WGS) entry which is preliminary data.</text>
</comment>
<evidence type="ECO:0000256" key="2">
    <source>
        <dbReference type="SAM" id="Coils"/>
    </source>
</evidence>
<keyword evidence="2" id="KW-0175">Coiled coil</keyword>
<feature type="repeat" description="TPR" evidence="1">
    <location>
        <begin position="269"/>
        <end position="302"/>
    </location>
</feature>
<feature type="coiled-coil region" evidence="2">
    <location>
        <begin position="168"/>
        <end position="195"/>
    </location>
</feature>
<sequence length="359" mass="41714">MIVKNEEKYISNCLESIKDVVDEIIIVDTGSTDQTIEICKKFTNNILDFAWNNSFADARNFGLKEAKGDWILWLDADEEIDSEDGKKLKDLLKGATNEKLISIHLINYIGQEKNINKTFQIAHTRLFKNHMGFSFKYNIHEVLNADEILGDIKEIKMFPIKIYHYGYLDSEVSNKNKHLRNLNLLEQELKKENHSPWIEYHIATEYYRIENYKKSFKYINDSIRGFIKDQKMPPSLLYKLKYSILLSLGSIEGAWPGINSAIKLYPDYVDLYFFKGVILFYKKQYDQALSVFEQCIEMGEGNLIHLTLKGVGGYLAQYYRGQCLEKKGDLENAKMTYNLVLSLAPDYKPALESLEKINL</sequence>
<organism evidence="4 5">
    <name type="scientific">Bacillus paramycoides</name>
    <dbReference type="NCBI Taxonomy" id="2026194"/>
    <lineage>
        <taxon>Bacteria</taxon>
        <taxon>Bacillati</taxon>
        <taxon>Bacillota</taxon>
        <taxon>Bacilli</taxon>
        <taxon>Bacillales</taxon>
        <taxon>Bacillaceae</taxon>
        <taxon>Bacillus</taxon>
        <taxon>Bacillus cereus group</taxon>
    </lineage>
</organism>
<dbReference type="GO" id="GO:0016757">
    <property type="term" value="F:glycosyltransferase activity"/>
    <property type="evidence" value="ECO:0007669"/>
    <property type="project" value="UniProtKB-KW"/>
</dbReference>
<feature type="domain" description="Glycosyltransferase 2-like" evidence="3">
    <location>
        <begin position="1"/>
        <end position="118"/>
    </location>
</feature>
<dbReference type="SUPFAM" id="SSF48452">
    <property type="entry name" value="TPR-like"/>
    <property type="match status" value="1"/>
</dbReference>
<protein>
    <submittedName>
        <fullName evidence="4">Glycosyltransferase</fullName>
        <ecNumber evidence="4">2.4.-.-</ecNumber>
    </submittedName>
</protein>
<keyword evidence="4" id="KW-0328">Glycosyltransferase</keyword>
<name>A0ABU6MWC9_9BACI</name>
<gene>
    <name evidence="4" type="ORF">P4U88_14700</name>
</gene>
<evidence type="ECO:0000259" key="3">
    <source>
        <dbReference type="Pfam" id="PF00535"/>
    </source>
</evidence>
<dbReference type="Gene3D" id="1.25.40.10">
    <property type="entry name" value="Tetratricopeptide repeat domain"/>
    <property type="match status" value="1"/>
</dbReference>
<evidence type="ECO:0000313" key="4">
    <source>
        <dbReference type="EMBL" id="MED1567176.1"/>
    </source>
</evidence>
<dbReference type="Pfam" id="PF13181">
    <property type="entry name" value="TPR_8"/>
    <property type="match status" value="2"/>
</dbReference>
<dbReference type="InterPro" id="IPR011990">
    <property type="entry name" value="TPR-like_helical_dom_sf"/>
</dbReference>
<dbReference type="Gene3D" id="3.90.550.10">
    <property type="entry name" value="Spore Coat Polysaccharide Biosynthesis Protein SpsA, Chain A"/>
    <property type="match status" value="1"/>
</dbReference>
<reference evidence="4 5" key="1">
    <citation type="submission" date="2023-03" db="EMBL/GenBank/DDBJ databases">
        <title>Bacillus Genome Sequencing.</title>
        <authorList>
            <person name="Dunlap C."/>
        </authorList>
    </citation>
    <scope>NUCLEOTIDE SEQUENCE [LARGE SCALE GENOMIC DNA]</scope>
    <source>
        <strain evidence="4 5">B-615</strain>
    </source>
</reference>
<dbReference type="InterPro" id="IPR001173">
    <property type="entry name" value="Glyco_trans_2-like"/>
</dbReference>
<dbReference type="SMART" id="SM00028">
    <property type="entry name" value="TPR"/>
    <property type="match status" value="2"/>
</dbReference>
<evidence type="ECO:0000256" key="1">
    <source>
        <dbReference type="PROSITE-ProRule" id="PRU00339"/>
    </source>
</evidence>
<dbReference type="Proteomes" id="UP001309448">
    <property type="component" value="Unassembled WGS sequence"/>
</dbReference>
<keyword evidence="5" id="KW-1185">Reference proteome</keyword>
<dbReference type="PROSITE" id="PS50005">
    <property type="entry name" value="TPR"/>
    <property type="match status" value="1"/>
</dbReference>
<dbReference type="CDD" id="cd02511">
    <property type="entry name" value="Beta4Glucosyltransferase"/>
    <property type="match status" value="1"/>
</dbReference>
<proteinExistence type="predicted"/>
<keyword evidence="4" id="KW-0808">Transferase</keyword>
<dbReference type="EMBL" id="JARMDB010000009">
    <property type="protein sequence ID" value="MED1567176.1"/>
    <property type="molecule type" value="Genomic_DNA"/>
</dbReference>
<dbReference type="PANTHER" id="PTHR43630">
    <property type="entry name" value="POLY-BETA-1,6-N-ACETYL-D-GLUCOSAMINE SYNTHASE"/>
    <property type="match status" value="1"/>
</dbReference>
<dbReference type="EC" id="2.4.-.-" evidence="4"/>
<dbReference type="PANTHER" id="PTHR43630:SF2">
    <property type="entry name" value="GLYCOSYLTRANSFERASE"/>
    <property type="match status" value="1"/>
</dbReference>
<keyword evidence="1" id="KW-0802">TPR repeat</keyword>
<dbReference type="InterPro" id="IPR029044">
    <property type="entry name" value="Nucleotide-diphossugar_trans"/>
</dbReference>
<evidence type="ECO:0000313" key="5">
    <source>
        <dbReference type="Proteomes" id="UP001309448"/>
    </source>
</evidence>
<dbReference type="InterPro" id="IPR019734">
    <property type="entry name" value="TPR_rpt"/>
</dbReference>
<dbReference type="SUPFAM" id="SSF53448">
    <property type="entry name" value="Nucleotide-diphospho-sugar transferases"/>
    <property type="match status" value="1"/>
</dbReference>